<reference evidence="1 2" key="1">
    <citation type="journal article" date="2019" name="Nat. Ecol. Evol.">
        <title>Megaphylogeny resolves global patterns of mushroom evolution.</title>
        <authorList>
            <person name="Varga T."/>
            <person name="Krizsan K."/>
            <person name="Foldi C."/>
            <person name="Dima B."/>
            <person name="Sanchez-Garcia M."/>
            <person name="Sanchez-Ramirez S."/>
            <person name="Szollosi G.J."/>
            <person name="Szarkandi J.G."/>
            <person name="Papp V."/>
            <person name="Albert L."/>
            <person name="Andreopoulos W."/>
            <person name="Angelini C."/>
            <person name="Antonin V."/>
            <person name="Barry K.W."/>
            <person name="Bougher N.L."/>
            <person name="Buchanan P."/>
            <person name="Buyck B."/>
            <person name="Bense V."/>
            <person name="Catcheside P."/>
            <person name="Chovatia M."/>
            <person name="Cooper J."/>
            <person name="Damon W."/>
            <person name="Desjardin D."/>
            <person name="Finy P."/>
            <person name="Geml J."/>
            <person name="Haridas S."/>
            <person name="Hughes K."/>
            <person name="Justo A."/>
            <person name="Karasinski D."/>
            <person name="Kautmanova I."/>
            <person name="Kiss B."/>
            <person name="Kocsube S."/>
            <person name="Kotiranta H."/>
            <person name="LaButti K.M."/>
            <person name="Lechner B.E."/>
            <person name="Liimatainen K."/>
            <person name="Lipzen A."/>
            <person name="Lukacs Z."/>
            <person name="Mihaltcheva S."/>
            <person name="Morgado L.N."/>
            <person name="Niskanen T."/>
            <person name="Noordeloos M.E."/>
            <person name="Ohm R.A."/>
            <person name="Ortiz-Santana B."/>
            <person name="Ovrebo C."/>
            <person name="Racz N."/>
            <person name="Riley R."/>
            <person name="Savchenko A."/>
            <person name="Shiryaev A."/>
            <person name="Soop K."/>
            <person name="Spirin V."/>
            <person name="Szebenyi C."/>
            <person name="Tomsovsky M."/>
            <person name="Tulloss R.E."/>
            <person name="Uehling J."/>
            <person name="Grigoriev I.V."/>
            <person name="Vagvolgyi C."/>
            <person name="Papp T."/>
            <person name="Martin F.M."/>
            <person name="Miettinen O."/>
            <person name="Hibbett D.S."/>
            <person name="Nagy L.G."/>
        </authorList>
    </citation>
    <scope>NUCLEOTIDE SEQUENCE [LARGE SCALE GENOMIC DNA]</scope>
    <source>
        <strain evidence="1 2">HHB13444</strain>
    </source>
</reference>
<name>A0A5C3NKW5_9APHY</name>
<protein>
    <submittedName>
        <fullName evidence="1">Uncharacterized protein</fullName>
    </submittedName>
</protein>
<evidence type="ECO:0000313" key="1">
    <source>
        <dbReference type="EMBL" id="TFK78351.1"/>
    </source>
</evidence>
<organism evidence="1 2">
    <name type="scientific">Polyporus arcularius HHB13444</name>
    <dbReference type="NCBI Taxonomy" id="1314778"/>
    <lineage>
        <taxon>Eukaryota</taxon>
        <taxon>Fungi</taxon>
        <taxon>Dikarya</taxon>
        <taxon>Basidiomycota</taxon>
        <taxon>Agaricomycotina</taxon>
        <taxon>Agaricomycetes</taxon>
        <taxon>Polyporales</taxon>
        <taxon>Polyporaceae</taxon>
        <taxon>Polyporus</taxon>
    </lineage>
</organism>
<accession>A0A5C3NKW5</accession>
<dbReference type="InterPro" id="IPR009057">
    <property type="entry name" value="Homeodomain-like_sf"/>
</dbReference>
<keyword evidence="2" id="KW-1185">Reference proteome</keyword>
<sequence length="131" mass="14791">MGFRKISKDLKETALRLDELGWEAAAICDVLQISPASLYRWQALIRDNGTLEPPNAAVKGRPRIISRAVLTELEAFLCLRPETYLDELIWWLAVHHGLCISSSALHITLSEAGLTRKLLQKNAAERDEELR</sequence>
<feature type="non-terminal residue" evidence="1">
    <location>
        <position position="131"/>
    </location>
</feature>
<dbReference type="AlphaFoldDB" id="A0A5C3NKW5"/>
<dbReference type="InParanoid" id="A0A5C3NKW5"/>
<dbReference type="SUPFAM" id="SSF46689">
    <property type="entry name" value="Homeodomain-like"/>
    <property type="match status" value="1"/>
</dbReference>
<dbReference type="STRING" id="1314778.A0A5C3NKW5"/>
<dbReference type="EMBL" id="ML212597">
    <property type="protein sequence ID" value="TFK78351.1"/>
    <property type="molecule type" value="Genomic_DNA"/>
</dbReference>
<evidence type="ECO:0000313" key="2">
    <source>
        <dbReference type="Proteomes" id="UP000308197"/>
    </source>
</evidence>
<dbReference type="Proteomes" id="UP000308197">
    <property type="component" value="Unassembled WGS sequence"/>
</dbReference>
<proteinExistence type="predicted"/>
<gene>
    <name evidence="1" type="ORF">K466DRAFT_458845</name>
</gene>